<organism evidence="3 4">
    <name type="scientific">Halobacterium litoreum</name>
    <dbReference type="NCBI Taxonomy" id="2039234"/>
    <lineage>
        <taxon>Archaea</taxon>
        <taxon>Methanobacteriati</taxon>
        <taxon>Methanobacteriota</taxon>
        <taxon>Stenosarchaea group</taxon>
        <taxon>Halobacteria</taxon>
        <taxon>Halobacteriales</taxon>
        <taxon>Halobacteriaceae</taxon>
        <taxon>Halobacterium</taxon>
    </lineage>
</organism>
<dbReference type="AlphaFoldDB" id="A0ABD5NDR4"/>
<keyword evidence="1" id="KW-1133">Transmembrane helix</keyword>
<dbReference type="GeneID" id="69117020"/>
<feature type="domain" description="DUF8147" evidence="2">
    <location>
        <begin position="15"/>
        <end position="71"/>
    </location>
</feature>
<gene>
    <name evidence="3" type="ORF">ACFOKC_04900</name>
</gene>
<evidence type="ECO:0000313" key="3">
    <source>
        <dbReference type="EMBL" id="MFC3477058.1"/>
    </source>
</evidence>
<dbReference type="EMBL" id="JBHRWN010000002">
    <property type="protein sequence ID" value="MFC3477058.1"/>
    <property type="molecule type" value="Genomic_DNA"/>
</dbReference>
<name>A0ABD5NDR4_9EURY</name>
<reference evidence="3 4" key="1">
    <citation type="journal article" date="2019" name="Int. J. Syst. Evol. Microbiol.">
        <title>The Global Catalogue of Microorganisms (GCM) 10K type strain sequencing project: providing services to taxonomists for standard genome sequencing and annotation.</title>
        <authorList>
            <consortium name="The Broad Institute Genomics Platform"/>
            <consortium name="The Broad Institute Genome Sequencing Center for Infectious Disease"/>
            <person name="Wu L."/>
            <person name="Ma J."/>
        </authorList>
    </citation>
    <scope>NUCLEOTIDE SEQUENCE [LARGE SCALE GENOMIC DNA]</scope>
    <source>
        <strain evidence="3 4">CGMCC 1.12562</strain>
    </source>
</reference>
<comment type="caution">
    <text evidence="3">The sequence shown here is derived from an EMBL/GenBank/DDBJ whole genome shotgun (WGS) entry which is preliminary data.</text>
</comment>
<evidence type="ECO:0000256" key="1">
    <source>
        <dbReference type="SAM" id="Phobius"/>
    </source>
</evidence>
<keyword evidence="1" id="KW-0812">Transmembrane</keyword>
<keyword evidence="1" id="KW-0472">Membrane</keyword>
<dbReference type="InterPro" id="IPR058460">
    <property type="entry name" value="DUF8147"/>
</dbReference>
<keyword evidence="4" id="KW-1185">Reference proteome</keyword>
<accession>A0ABD5NDR4</accession>
<evidence type="ECO:0000313" key="4">
    <source>
        <dbReference type="Proteomes" id="UP001595660"/>
    </source>
</evidence>
<evidence type="ECO:0000259" key="2">
    <source>
        <dbReference type="Pfam" id="PF26472"/>
    </source>
</evidence>
<proteinExistence type="predicted"/>
<dbReference type="Pfam" id="PF26472">
    <property type="entry name" value="DUF8147"/>
    <property type="match status" value="1"/>
</dbReference>
<sequence>MTQRTLRRDARGSVALWSLAAGAVTFLVVAVAATALLEDVFWPSVFVGVPLGVLAGALAAVGTAYRLEEKPRS</sequence>
<protein>
    <recommendedName>
        <fullName evidence="2">DUF8147 domain-containing protein</fullName>
    </recommendedName>
</protein>
<feature type="transmembrane region" description="Helical" evidence="1">
    <location>
        <begin position="12"/>
        <end position="35"/>
    </location>
</feature>
<dbReference type="RefSeq" id="WP_232571808.1">
    <property type="nucleotide sequence ID" value="NZ_CP089466.1"/>
</dbReference>
<feature type="transmembrane region" description="Helical" evidence="1">
    <location>
        <begin position="41"/>
        <end position="65"/>
    </location>
</feature>
<dbReference type="Proteomes" id="UP001595660">
    <property type="component" value="Unassembled WGS sequence"/>
</dbReference>